<evidence type="ECO:0000259" key="1">
    <source>
        <dbReference type="Pfam" id="PF02625"/>
    </source>
</evidence>
<organism evidence="2">
    <name type="scientific">uncultured Thermomicrobiales bacterium</name>
    <dbReference type="NCBI Taxonomy" id="1645740"/>
    <lineage>
        <taxon>Bacteria</taxon>
        <taxon>Pseudomonadati</taxon>
        <taxon>Thermomicrobiota</taxon>
        <taxon>Thermomicrobia</taxon>
        <taxon>Thermomicrobiales</taxon>
        <taxon>environmental samples</taxon>
    </lineage>
</organism>
<accession>A0A6J4USY9</accession>
<name>A0A6J4USY9_9BACT</name>
<reference evidence="2" key="1">
    <citation type="submission" date="2020-02" db="EMBL/GenBank/DDBJ databases">
        <authorList>
            <person name="Meier V. D."/>
        </authorList>
    </citation>
    <scope>NUCLEOTIDE SEQUENCE</scope>
    <source>
        <strain evidence="2">AVDCRST_MAG43</strain>
    </source>
</reference>
<sequence length="106" mass="11194">MSEWLPEIDNWRQAGKDVAIATVISVEGSAPRPVGARMAVTAEGELAGSVSGGCVESAVAFEAQEVLRSRTPRLVTYGITDEMAWDVGLACGGTIEVFVEPVDQAR</sequence>
<dbReference type="Pfam" id="PF02625">
    <property type="entry name" value="XdhC_CoxI"/>
    <property type="match status" value="1"/>
</dbReference>
<dbReference type="PANTHER" id="PTHR30388:SF4">
    <property type="entry name" value="MOLYBDENUM COFACTOR INSERTION CHAPERONE PAOD"/>
    <property type="match status" value="1"/>
</dbReference>
<evidence type="ECO:0000313" key="2">
    <source>
        <dbReference type="EMBL" id="CAA9555608.1"/>
    </source>
</evidence>
<dbReference type="EMBL" id="CADCWI010000076">
    <property type="protein sequence ID" value="CAA9555608.1"/>
    <property type="molecule type" value="Genomic_DNA"/>
</dbReference>
<dbReference type="InterPro" id="IPR052698">
    <property type="entry name" value="MoCofactor_Util/Proc"/>
</dbReference>
<dbReference type="PANTHER" id="PTHR30388">
    <property type="entry name" value="ALDEHYDE OXIDOREDUCTASE MOLYBDENUM COFACTOR ASSEMBLY PROTEIN"/>
    <property type="match status" value="1"/>
</dbReference>
<dbReference type="AlphaFoldDB" id="A0A6J4USY9"/>
<feature type="domain" description="XdhC- CoxI" evidence="1">
    <location>
        <begin position="11"/>
        <end position="78"/>
    </location>
</feature>
<protein>
    <submittedName>
        <fullName evidence="2">Xanthine and CO dehydrogenases maturation factor, XdhC/CoxF family</fullName>
    </submittedName>
</protein>
<dbReference type="InterPro" id="IPR003777">
    <property type="entry name" value="XdhC_CoxI"/>
</dbReference>
<proteinExistence type="predicted"/>
<gene>
    <name evidence="2" type="ORF">AVDCRST_MAG43-1438</name>
</gene>